<evidence type="ECO:0000256" key="4">
    <source>
        <dbReference type="ARBA" id="ARBA00022692"/>
    </source>
</evidence>
<keyword evidence="5 10" id="KW-0732">Signal</keyword>
<gene>
    <name evidence="11" type="ORF">ECRASSUSDP1_LOCUS14633</name>
</gene>
<keyword evidence="12" id="KW-1185">Reference proteome</keyword>
<sequence>MRIIALTIAFTAIFFSLIKPVQAKGKRLKELQAMQESSYIMNFNWREFKRYVLQNSGEYQIILDYTIGENCDHCEVFESELSEVAYTYHSAGMHLDQDLDSKLPIFFAKIEFNQNNREAFLISEFNSAPILAIATKKEADQYKEEKKVIYDGKTSWVMSAQDVTEAGVLIEHVNRMTGNKLPIRYTMLRTAKGTILILIALGILFFLKDKLASLIQNRIVWFIGSAVVYLQCVGGVAFSLIHSMPTFRYGQDESGNLIVEEFFQRNGRGQYAGEGYICSFLMFVTASLLVVYTRLNKMEDGMKKEIICLLLAILGFIGFTVVNEIFLLKSPMFSSGFYPPNHYMRGPYSVDQGTNI</sequence>
<evidence type="ECO:0000256" key="9">
    <source>
        <dbReference type="SAM" id="Phobius"/>
    </source>
</evidence>
<feature type="transmembrane region" description="Helical" evidence="9">
    <location>
        <begin position="187"/>
        <end position="207"/>
    </location>
</feature>
<feature type="transmembrane region" description="Helical" evidence="9">
    <location>
        <begin position="273"/>
        <end position="295"/>
    </location>
</feature>
<evidence type="ECO:0000256" key="3">
    <source>
        <dbReference type="ARBA" id="ARBA00009561"/>
    </source>
</evidence>
<keyword evidence="7 9" id="KW-1133">Transmembrane helix</keyword>
<feature type="chain" id="PRO_5041928354" evidence="10">
    <location>
        <begin position="24"/>
        <end position="356"/>
    </location>
</feature>
<keyword evidence="4 9" id="KW-0812">Transmembrane</keyword>
<protein>
    <submittedName>
        <fullName evidence="11">Uncharacterized protein</fullName>
    </submittedName>
</protein>
<evidence type="ECO:0000256" key="1">
    <source>
        <dbReference type="ARBA" id="ARBA00002791"/>
    </source>
</evidence>
<comment type="function">
    <text evidence="1">Subunit of the oligosaccharyl transferase (OST) complex that catalyzes the initial transfer of a defined glycan (Glc(3)Man(9)GlcNAc(2) in eukaryotes) from the lipid carrier dolichol-pyrophosphate to an asparagine residue within an Asn-X-Ser/Thr consensus motif in nascent polypeptide chains, the first step in protein N-glycosylation. N-glycosylation occurs cotranslationally and the complex associates with the Sec61 complex at the channel-forming translocon complex that mediates protein translocation across the endoplasmic reticulum (ER). All subunits are required for a maximal enzyme activity.</text>
</comment>
<keyword evidence="8 9" id="KW-0472">Membrane</keyword>
<evidence type="ECO:0000256" key="5">
    <source>
        <dbReference type="ARBA" id="ARBA00022729"/>
    </source>
</evidence>
<dbReference type="AlphaFoldDB" id="A0AAD1XII3"/>
<feature type="transmembrane region" description="Helical" evidence="9">
    <location>
        <begin position="219"/>
        <end position="241"/>
    </location>
</feature>
<dbReference type="GO" id="GO:0008250">
    <property type="term" value="C:oligosaccharyltransferase complex"/>
    <property type="evidence" value="ECO:0007669"/>
    <property type="project" value="TreeGrafter"/>
</dbReference>
<evidence type="ECO:0000256" key="2">
    <source>
        <dbReference type="ARBA" id="ARBA00004477"/>
    </source>
</evidence>
<reference evidence="11" key="1">
    <citation type="submission" date="2023-07" db="EMBL/GenBank/DDBJ databases">
        <authorList>
            <consortium name="AG Swart"/>
            <person name="Singh M."/>
            <person name="Singh A."/>
            <person name="Seah K."/>
            <person name="Emmerich C."/>
        </authorList>
    </citation>
    <scope>NUCLEOTIDE SEQUENCE</scope>
    <source>
        <strain evidence="11">DP1</strain>
    </source>
</reference>
<accession>A0AAD1XII3</accession>
<dbReference type="InterPro" id="IPR021149">
    <property type="entry name" value="OligosaccharylTrfase_OST3/OST6"/>
</dbReference>
<dbReference type="Proteomes" id="UP001295684">
    <property type="component" value="Unassembled WGS sequence"/>
</dbReference>
<feature type="signal peptide" evidence="10">
    <location>
        <begin position="1"/>
        <end position="23"/>
    </location>
</feature>
<evidence type="ECO:0000256" key="8">
    <source>
        <dbReference type="ARBA" id="ARBA00023136"/>
    </source>
</evidence>
<dbReference type="GO" id="GO:0018279">
    <property type="term" value="P:protein N-linked glycosylation via asparagine"/>
    <property type="evidence" value="ECO:0007669"/>
    <property type="project" value="TreeGrafter"/>
</dbReference>
<proteinExistence type="inferred from homology"/>
<organism evidence="11 12">
    <name type="scientific">Euplotes crassus</name>
    <dbReference type="NCBI Taxonomy" id="5936"/>
    <lineage>
        <taxon>Eukaryota</taxon>
        <taxon>Sar</taxon>
        <taxon>Alveolata</taxon>
        <taxon>Ciliophora</taxon>
        <taxon>Intramacronucleata</taxon>
        <taxon>Spirotrichea</taxon>
        <taxon>Hypotrichia</taxon>
        <taxon>Euplotida</taxon>
        <taxon>Euplotidae</taxon>
        <taxon>Moneuplotes</taxon>
    </lineage>
</organism>
<evidence type="ECO:0000256" key="7">
    <source>
        <dbReference type="ARBA" id="ARBA00022989"/>
    </source>
</evidence>
<feature type="transmembrane region" description="Helical" evidence="9">
    <location>
        <begin position="307"/>
        <end position="328"/>
    </location>
</feature>
<name>A0AAD1XII3_EUPCR</name>
<comment type="subcellular location">
    <subcellularLocation>
        <location evidence="2">Endoplasmic reticulum membrane</location>
        <topology evidence="2">Multi-pass membrane protein</topology>
    </subcellularLocation>
</comment>
<keyword evidence="6" id="KW-0256">Endoplasmic reticulum</keyword>
<evidence type="ECO:0000256" key="6">
    <source>
        <dbReference type="ARBA" id="ARBA00022824"/>
    </source>
</evidence>
<evidence type="ECO:0000313" key="12">
    <source>
        <dbReference type="Proteomes" id="UP001295684"/>
    </source>
</evidence>
<evidence type="ECO:0000256" key="10">
    <source>
        <dbReference type="SAM" id="SignalP"/>
    </source>
</evidence>
<dbReference type="Pfam" id="PF04756">
    <property type="entry name" value="OST3_OST6"/>
    <property type="match status" value="1"/>
</dbReference>
<comment type="caution">
    <text evidence="11">The sequence shown here is derived from an EMBL/GenBank/DDBJ whole genome shotgun (WGS) entry which is preliminary data.</text>
</comment>
<comment type="similarity">
    <text evidence="3">Belongs to the OST3/OST6 family.</text>
</comment>
<dbReference type="EMBL" id="CAMPGE010014631">
    <property type="protein sequence ID" value="CAI2373292.1"/>
    <property type="molecule type" value="Genomic_DNA"/>
</dbReference>
<dbReference type="PANTHER" id="PTHR12692:SF0">
    <property type="entry name" value="GH11935P"/>
    <property type="match status" value="1"/>
</dbReference>
<dbReference type="PANTHER" id="PTHR12692">
    <property type="entry name" value="DOLICHYL-DIPHOSPHOOLIGOSACCHARIDE--PROTEIN GLYCOSYLTRANSFERASE-RELATED"/>
    <property type="match status" value="1"/>
</dbReference>
<dbReference type="Gene3D" id="3.40.30.10">
    <property type="entry name" value="Glutaredoxin"/>
    <property type="match status" value="1"/>
</dbReference>
<evidence type="ECO:0000313" key="11">
    <source>
        <dbReference type="EMBL" id="CAI2373292.1"/>
    </source>
</evidence>